<sequence length="1001" mass="114391">MPVEFLTHEQEVKYGKFSEDPSPEQLAKYFWFDDKDKNAIFNHRHDYNRLGFALQLGTVRFLGTFLSSPIKVPANVISYVSQQLKIKPEVVSLYNSEKNTHNHRNEIRQIYEYHDFTSQPFHFRLIRWLYSRAWISAERPSVMFDLATARCVESKILLPGVTTLARLIAQVRDRASIRLWSKLGKLPSNDQLILLENLLETESGNRNTLLDILRQPPTTATPKGLLIAIDRLERLRLLGAMEWNLSGIPVGRLRVLSRYASMARAQTIERMNYERRIATLVSFAITFTISAQDDVIEIMEAIFTNIFRKSDNKGKKNRIRTIKDLDSAARRLREVCSYLLDESISDNNLREVIFTKYPKDILSSSLQMIDRLTKPADISVAHEELFRNYTNIRKILPSLLESLEFKATPSGQQALLSWNFLADSENKKGKAKYADAPLSGLTSTWKKLVLKNSNEKINPCAYTFWTIERMNDALKRHDIYVDKSELYCDPRAQLLQGEEWESVKPHVLRTLDWTSSAVEALKPLADELDRAYRTTSRRWDTNTAVRIENDRLILSPLDKLEEPKSLKKLRKQVQSLLPHIDLPELVLELNSWVPFLDAFTHISESNSRVDDLHISICAVLIARACNIGLEPVVQPGVPALEYDRLTWVEQNYFRTETITQANNILVAYHSKLGLAQILGSGEVASADGLRFVTPSKTINSGPNPKYFGVGRGVTYYNYTSDQFTGLHGIVIPGTIRDSLYLLELVLEQQTELQPKEIMTDTAGYSDIVFGLFGLLGYQFSPRLADIGSSKFWRIDSSADYGALNVISKNKIKTDLIIRYWDDFMRIAGSLMLGTVNPTQLIKALQHGGKPTMLGRAIGELGRIFKTKHNLTYIDDEAYRRKILTQLNRGESRHSLARAVWYGKKGELHQNYREGQEDQLGALGLIVNAIVIWNTRYMESALEVIRDRGNILEYEDIPRLSPLGYEHINIVGKYSFNLSETVANGKLRPLINIEEIQPQQEE</sequence>
<evidence type="ECO:0000313" key="7">
    <source>
        <dbReference type="EMBL" id="KNY27684.1"/>
    </source>
</evidence>
<organism evidence="7 8">
    <name type="scientific">Pseudobacteroides cellulosolvens ATCC 35603 = DSM 2933</name>
    <dbReference type="NCBI Taxonomy" id="398512"/>
    <lineage>
        <taxon>Bacteria</taxon>
        <taxon>Bacillati</taxon>
        <taxon>Bacillota</taxon>
        <taxon>Clostridia</taxon>
        <taxon>Eubacteriales</taxon>
        <taxon>Oscillospiraceae</taxon>
        <taxon>Pseudobacteroides</taxon>
    </lineage>
</organism>
<dbReference type="Pfam" id="PF13700">
    <property type="entry name" value="DUF4158"/>
    <property type="match status" value="1"/>
</dbReference>
<dbReference type="NCBIfam" id="NF033527">
    <property type="entry name" value="transpos_Tn3"/>
    <property type="match status" value="1"/>
</dbReference>
<dbReference type="Pfam" id="PF01526">
    <property type="entry name" value="DDE_Tnp_Tn3"/>
    <property type="match status" value="1"/>
</dbReference>
<dbReference type="InterPro" id="IPR047653">
    <property type="entry name" value="Tn3-like_transpos"/>
</dbReference>
<comment type="caution">
    <text evidence="7">The sequence shown here is derived from an EMBL/GenBank/DDBJ whole genome shotgun (WGS) entry which is preliminary data.</text>
</comment>
<evidence type="ECO:0000256" key="2">
    <source>
        <dbReference type="ARBA" id="ARBA00022578"/>
    </source>
</evidence>
<dbReference type="InterPro" id="IPR002513">
    <property type="entry name" value="Tn3_Tnp_DDE_dom"/>
</dbReference>
<dbReference type="InterPro" id="IPR025296">
    <property type="entry name" value="DUF4158"/>
</dbReference>
<comment type="similarity">
    <text evidence="1">Belongs to the transposase 7 family.</text>
</comment>
<dbReference type="GO" id="GO:0003677">
    <property type="term" value="F:DNA binding"/>
    <property type="evidence" value="ECO:0007669"/>
    <property type="project" value="UniProtKB-KW"/>
</dbReference>
<name>A0A0L6JPG7_9FIRM</name>
<gene>
    <name evidence="7" type="ORF">Bccel_2955</name>
</gene>
<evidence type="ECO:0000259" key="5">
    <source>
        <dbReference type="Pfam" id="PF01526"/>
    </source>
</evidence>
<reference evidence="8" key="1">
    <citation type="submission" date="2015-07" db="EMBL/GenBank/DDBJ databases">
        <title>Near-Complete Genome Sequence of the Cellulolytic Bacterium Bacteroides (Pseudobacteroides) cellulosolvens ATCC 35603.</title>
        <authorList>
            <person name="Dassa B."/>
            <person name="Utturkar S.M."/>
            <person name="Klingeman D.M."/>
            <person name="Hurt R.A."/>
            <person name="Keller M."/>
            <person name="Xu J."/>
            <person name="Reddy Y.H.K."/>
            <person name="Borovok I."/>
            <person name="Grinberg I.R."/>
            <person name="Lamed R."/>
            <person name="Zhivin O."/>
            <person name="Bayer E.A."/>
            <person name="Brown S.D."/>
        </authorList>
    </citation>
    <scope>NUCLEOTIDE SEQUENCE [LARGE SCALE GENOMIC DNA]</scope>
    <source>
        <strain evidence="8">DSM 2933</strain>
    </source>
</reference>
<keyword evidence="3" id="KW-0238">DNA-binding</keyword>
<dbReference type="GO" id="GO:0004803">
    <property type="term" value="F:transposase activity"/>
    <property type="evidence" value="ECO:0007669"/>
    <property type="project" value="InterPro"/>
</dbReference>
<dbReference type="EMBL" id="LGTC01000001">
    <property type="protein sequence ID" value="KNY27684.1"/>
    <property type="molecule type" value="Genomic_DNA"/>
</dbReference>
<dbReference type="Proteomes" id="UP000036923">
    <property type="component" value="Unassembled WGS sequence"/>
</dbReference>
<keyword evidence="4" id="KW-0233">DNA recombination</keyword>
<evidence type="ECO:0000256" key="3">
    <source>
        <dbReference type="ARBA" id="ARBA00023125"/>
    </source>
</evidence>
<proteinExistence type="inferred from homology"/>
<dbReference type="RefSeq" id="WP_036944705.1">
    <property type="nucleotide sequence ID" value="NZ_JQKC01000034.1"/>
</dbReference>
<protein>
    <submittedName>
        <fullName evidence="7">Transposase Tn3 family protein</fullName>
    </submittedName>
</protein>
<dbReference type="PATRIC" id="fig|398512.5.peg.3101"/>
<evidence type="ECO:0000256" key="1">
    <source>
        <dbReference type="ARBA" id="ARBA00009402"/>
    </source>
</evidence>
<keyword evidence="8" id="KW-1185">Reference proteome</keyword>
<evidence type="ECO:0000256" key="4">
    <source>
        <dbReference type="ARBA" id="ARBA00023172"/>
    </source>
</evidence>
<dbReference type="GO" id="GO:0006313">
    <property type="term" value="P:DNA transposition"/>
    <property type="evidence" value="ECO:0007669"/>
    <property type="project" value="InterPro"/>
</dbReference>
<feature type="domain" description="DUF4158" evidence="6">
    <location>
        <begin position="5"/>
        <end position="171"/>
    </location>
</feature>
<dbReference type="AlphaFoldDB" id="A0A0L6JPG7"/>
<evidence type="ECO:0000259" key="6">
    <source>
        <dbReference type="Pfam" id="PF13700"/>
    </source>
</evidence>
<evidence type="ECO:0000313" key="8">
    <source>
        <dbReference type="Proteomes" id="UP000036923"/>
    </source>
</evidence>
<accession>A0A0L6JPG7</accession>
<dbReference type="eggNOG" id="COG4644">
    <property type="taxonomic scope" value="Bacteria"/>
</dbReference>
<feature type="domain" description="Tn3 transposase DDE" evidence="5">
    <location>
        <begin position="584"/>
        <end position="973"/>
    </location>
</feature>
<dbReference type="STRING" id="398512.Bccel_2955"/>
<keyword evidence="2" id="KW-0815">Transposition</keyword>
<dbReference type="OrthoDB" id="3538665at2"/>